<keyword evidence="2" id="KW-0560">Oxidoreductase</keyword>
<dbReference type="PROSITE" id="PS00061">
    <property type="entry name" value="ADH_SHORT"/>
    <property type="match status" value="1"/>
</dbReference>
<dbReference type="PRINTS" id="PR00081">
    <property type="entry name" value="GDHRDH"/>
</dbReference>
<dbReference type="EMBL" id="QGTQ01000002">
    <property type="protein sequence ID" value="PWW07389.1"/>
    <property type="molecule type" value="Genomic_DNA"/>
</dbReference>
<dbReference type="PRINTS" id="PR00080">
    <property type="entry name" value="SDRFAMILY"/>
</dbReference>
<dbReference type="RefSeq" id="WP_110042632.1">
    <property type="nucleotide sequence ID" value="NZ_CP054612.1"/>
</dbReference>
<reference evidence="5 6" key="1">
    <citation type="submission" date="2018-05" db="EMBL/GenBank/DDBJ databases">
        <title>Genomic Encyclopedia of Type Strains, Phase III (KMG-III): the genomes of soil and plant-associated and newly described type strains.</title>
        <authorList>
            <person name="Whitman W."/>
        </authorList>
    </citation>
    <scope>NUCLEOTIDE SEQUENCE [LARGE SCALE GENOMIC DNA]</scope>
    <source>
        <strain evidence="5 6">CECT 5696</strain>
    </source>
</reference>
<accession>A0A2V2YZ30</accession>
<dbReference type="AlphaFoldDB" id="A0A2V2YZ30"/>
<dbReference type="GO" id="GO:0016491">
    <property type="term" value="F:oxidoreductase activity"/>
    <property type="evidence" value="ECO:0007669"/>
    <property type="project" value="UniProtKB-KW"/>
</dbReference>
<evidence type="ECO:0000256" key="3">
    <source>
        <dbReference type="RuleBase" id="RU000363"/>
    </source>
</evidence>
<keyword evidence="6" id="KW-1185">Reference proteome</keyword>
<dbReference type="Gene3D" id="3.40.50.720">
    <property type="entry name" value="NAD(P)-binding Rossmann-like Domain"/>
    <property type="match status" value="1"/>
</dbReference>
<dbReference type="SMART" id="SM00822">
    <property type="entry name" value="PKS_KR"/>
    <property type="match status" value="1"/>
</dbReference>
<dbReference type="GO" id="GO:0016020">
    <property type="term" value="C:membrane"/>
    <property type="evidence" value="ECO:0007669"/>
    <property type="project" value="TreeGrafter"/>
</dbReference>
<gene>
    <name evidence="5" type="ORF">DFQ01_102282</name>
</gene>
<dbReference type="PIRSF" id="PIRSF000126">
    <property type="entry name" value="11-beta-HSD1"/>
    <property type="match status" value="1"/>
</dbReference>
<organism evidence="5 6">
    <name type="scientific">Paenibacillus cellulosilyticus</name>
    <dbReference type="NCBI Taxonomy" id="375489"/>
    <lineage>
        <taxon>Bacteria</taxon>
        <taxon>Bacillati</taxon>
        <taxon>Bacillota</taxon>
        <taxon>Bacilli</taxon>
        <taxon>Bacillales</taxon>
        <taxon>Paenibacillaceae</taxon>
        <taxon>Paenibacillus</taxon>
    </lineage>
</organism>
<comment type="similarity">
    <text evidence="1 3">Belongs to the short-chain dehydrogenases/reductases (SDR) family.</text>
</comment>
<dbReference type="SUPFAM" id="SSF51735">
    <property type="entry name" value="NAD(P)-binding Rossmann-fold domains"/>
    <property type="match status" value="1"/>
</dbReference>
<dbReference type="InterPro" id="IPR020904">
    <property type="entry name" value="Sc_DH/Rdtase_CS"/>
</dbReference>
<dbReference type="InterPro" id="IPR036291">
    <property type="entry name" value="NAD(P)-bd_dom_sf"/>
</dbReference>
<dbReference type="InterPro" id="IPR002347">
    <property type="entry name" value="SDR_fam"/>
</dbReference>
<feature type="domain" description="Ketoreductase" evidence="4">
    <location>
        <begin position="5"/>
        <end position="188"/>
    </location>
</feature>
<dbReference type="PANTHER" id="PTHR44196">
    <property type="entry name" value="DEHYDROGENASE/REDUCTASE SDR FAMILY MEMBER 7B"/>
    <property type="match status" value="1"/>
</dbReference>
<dbReference type="GO" id="GO:0008206">
    <property type="term" value="P:bile acid metabolic process"/>
    <property type="evidence" value="ECO:0007669"/>
    <property type="project" value="UniProtKB-ARBA"/>
</dbReference>
<evidence type="ECO:0000313" key="6">
    <source>
        <dbReference type="Proteomes" id="UP000246635"/>
    </source>
</evidence>
<dbReference type="InterPro" id="IPR057326">
    <property type="entry name" value="KR_dom"/>
</dbReference>
<dbReference type="PANTHER" id="PTHR44196:SF1">
    <property type="entry name" value="DEHYDROGENASE_REDUCTASE SDR FAMILY MEMBER 7B"/>
    <property type="match status" value="1"/>
</dbReference>
<evidence type="ECO:0000313" key="5">
    <source>
        <dbReference type="EMBL" id="PWW07389.1"/>
    </source>
</evidence>
<proteinExistence type="inferred from homology"/>
<dbReference type="OrthoDB" id="9793345at2"/>
<evidence type="ECO:0000256" key="2">
    <source>
        <dbReference type="ARBA" id="ARBA00023002"/>
    </source>
</evidence>
<dbReference type="Pfam" id="PF00106">
    <property type="entry name" value="adh_short"/>
    <property type="match status" value="1"/>
</dbReference>
<evidence type="ECO:0000256" key="1">
    <source>
        <dbReference type="ARBA" id="ARBA00006484"/>
    </source>
</evidence>
<name>A0A2V2YZ30_9BACL</name>
<protein>
    <recommendedName>
        <fullName evidence="4">Ketoreductase domain-containing protein</fullName>
    </recommendedName>
</protein>
<sequence>MLKGKKIVITGASSGLGLMTAMKLVQQGARVAITGRNESKLQAAVQSVPHAGRLSTYVLDVTDAEAAAKTLDRIWREMDGVDVLVNNAGFGYFERFIDAPLEHFEQMMDTNYMGVVRCTKAVLPQMLRRGSGQIVNIASIAGKLGTPKSTGYSASKHALLGFTNALRQEMRGTGIIVSAVNPGPFESPFFQTADPGGTYVSSVQSLMMKPERVADAVVKAIVKRKAEIDLPGWAALGVKLYHLFPRLSDRIAGGMLNKK</sequence>
<dbReference type="FunFam" id="3.40.50.720:FF:000084">
    <property type="entry name" value="Short-chain dehydrogenase reductase"/>
    <property type="match status" value="1"/>
</dbReference>
<comment type="caution">
    <text evidence="5">The sequence shown here is derived from an EMBL/GenBank/DDBJ whole genome shotgun (WGS) entry which is preliminary data.</text>
</comment>
<dbReference type="Proteomes" id="UP000246635">
    <property type="component" value="Unassembled WGS sequence"/>
</dbReference>
<evidence type="ECO:0000259" key="4">
    <source>
        <dbReference type="SMART" id="SM00822"/>
    </source>
</evidence>